<dbReference type="RefSeq" id="WP_234337349.1">
    <property type="nucleotide sequence ID" value="NZ_BSRX01000047.1"/>
</dbReference>
<protein>
    <submittedName>
        <fullName evidence="1">Uncharacterized protein</fullName>
    </submittedName>
</protein>
<comment type="caution">
    <text evidence="1">The sequence shown here is derived from an EMBL/GenBank/DDBJ whole genome shotgun (WGS) entry which is preliminary data.</text>
</comment>
<proteinExistence type="predicted"/>
<name>A0A9W6PNP1_9ACTN</name>
<accession>A0A9W6PNP1</accession>
<sequence>MLADVWVQVRTEQGGRGQPERFGGVGGVELDQGDVLGEQPYTAGVPAVYDRDMADATIKVSPDTRDRLAALAAARGTTIGAQVALLVDQQPTTEQIAERVAEGRRLLREHFGMTLTDPELDRGPDLLQRVYDIAAADTRAKLAPRRSA</sequence>
<dbReference type="AlphaFoldDB" id="A0A9W6PNP1"/>
<dbReference type="EMBL" id="BSRX01000047">
    <property type="protein sequence ID" value="GLW58126.1"/>
    <property type="molecule type" value="Genomic_DNA"/>
</dbReference>
<evidence type="ECO:0000313" key="1">
    <source>
        <dbReference type="EMBL" id="GLW58126.1"/>
    </source>
</evidence>
<dbReference type="Proteomes" id="UP001165143">
    <property type="component" value="Unassembled WGS sequence"/>
</dbReference>
<gene>
    <name evidence="1" type="ORF">Kpho01_61370</name>
</gene>
<reference evidence="1" key="1">
    <citation type="submission" date="2023-02" db="EMBL/GenBank/DDBJ databases">
        <title>Kitasatospora phosalacinea NBRC 14362.</title>
        <authorList>
            <person name="Ichikawa N."/>
            <person name="Sato H."/>
            <person name="Tonouchi N."/>
        </authorList>
    </citation>
    <scope>NUCLEOTIDE SEQUENCE</scope>
    <source>
        <strain evidence="1">NBRC 14362</strain>
    </source>
</reference>
<organism evidence="1 2">
    <name type="scientific">Kitasatospora phosalacinea</name>
    <dbReference type="NCBI Taxonomy" id="2065"/>
    <lineage>
        <taxon>Bacteria</taxon>
        <taxon>Bacillati</taxon>
        <taxon>Actinomycetota</taxon>
        <taxon>Actinomycetes</taxon>
        <taxon>Kitasatosporales</taxon>
        <taxon>Streptomycetaceae</taxon>
        <taxon>Kitasatospora</taxon>
    </lineage>
</organism>
<evidence type="ECO:0000313" key="2">
    <source>
        <dbReference type="Proteomes" id="UP001165143"/>
    </source>
</evidence>